<protein>
    <submittedName>
        <fullName evidence="1">Uncharacterized protein</fullName>
    </submittedName>
</protein>
<name>A0ACC2V657_9TREE</name>
<sequence>MSPTINRKRSSKSTHSVSSTNSQTTLTAPLPSIPTAITPPRAPSTPRLTSSPIATPSSPRNPSVRDPKYIKVVLKRIKKLEVVHSKFATKSNYVTKTNILRKTLLPFLRASNSLELLENCDIQVQRSLASVLTSILLRWWSSLLGSVALTSLVTSTDRNAYLEGISRIISRSEWFSSDKDTLRQYRQLLVSTLDYVISRLLSLKVTLLAFLAFAGKVFAYGFFHIPKVSNALLFLLNVRVSVLKRSEANVTSKNESRLLFPVPVQAWVNFSGINVPKNRHHLNCMPPPQHPVDGIKDPNGTWVHRWCSSDSDIFNSFLRHYLNVCLHYVDEDFDPPSLPGFQIILGHIFQIFETSINRMAIANSERPTDRPTNMSRGPAKSNLASPILKILKTFRDLTFSDISFRYALCRKVDGLLVAIARTSSIYDYHKNGVILNVAHEIVHQVGQDINWEFWLGCIYMMLQNTDHVQTLLKCLSFLFNVWDRIPETLPTCEDTSAPHLKWLQDLNESFKVNFVNWLISNQCWERFFTHWNGLVSSYFIRLLVWRVIGINNFESSIAIQTTKKVESRVRKAHEMLLAHDNECDHYKPDSPLGSRKLGIVPVNAKDEFYLAGDVSTAPVISTPSEIRKTHPYEIFDEAVYSCSSLPVTPALVIDRSTSSPDIKDKSSLVTSIGKLFKMLSMEEPKKPPQLRNNRNSVSLTSLSTSYSTMSQSSSPSVMSYKSTPTSNTDNSTEDSDISSISTELWSPNDEQTQPPELFNKVPEVVRPVLKFELIVDHDSLSNRFSIMKMQAPRVPFSRCVPDVPEIPTISIFVRDDPYDKLYLSQENDLMILNDFGGIEQSLVYENLSPNDRAKWEKLGKRLNEWNLVVEEFEKYMIHRVETDQLNSKINAPLMGAWSTGDINETDYFKKIVPFLLVEEANDLKMNGG</sequence>
<reference evidence="1" key="1">
    <citation type="submission" date="2023-04" db="EMBL/GenBank/DDBJ databases">
        <title>Draft Genome sequencing of Naganishia species isolated from polar environments using Oxford Nanopore Technology.</title>
        <authorList>
            <person name="Leo P."/>
            <person name="Venkateswaran K."/>
        </authorList>
    </citation>
    <scope>NUCLEOTIDE SEQUENCE</scope>
    <source>
        <strain evidence="1">MNA-CCFEE 5261</strain>
    </source>
</reference>
<dbReference type="EMBL" id="JASBWR010000110">
    <property type="protein sequence ID" value="KAJ9094603.1"/>
    <property type="molecule type" value="Genomic_DNA"/>
</dbReference>
<accession>A0ACC2V657</accession>
<comment type="caution">
    <text evidence="1">The sequence shown here is derived from an EMBL/GenBank/DDBJ whole genome shotgun (WGS) entry which is preliminary data.</text>
</comment>
<gene>
    <name evidence="1" type="ORF">QFC19_007901</name>
</gene>
<evidence type="ECO:0000313" key="2">
    <source>
        <dbReference type="Proteomes" id="UP001241377"/>
    </source>
</evidence>
<proteinExistence type="predicted"/>
<evidence type="ECO:0000313" key="1">
    <source>
        <dbReference type="EMBL" id="KAJ9094603.1"/>
    </source>
</evidence>
<organism evidence="1 2">
    <name type="scientific">Naganishia cerealis</name>
    <dbReference type="NCBI Taxonomy" id="610337"/>
    <lineage>
        <taxon>Eukaryota</taxon>
        <taxon>Fungi</taxon>
        <taxon>Dikarya</taxon>
        <taxon>Basidiomycota</taxon>
        <taxon>Agaricomycotina</taxon>
        <taxon>Tremellomycetes</taxon>
        <taxon>Filobasidiales</taxon>
        <taxon>Filobasidiaceae</taxon>
        <taxon>Naganishia</taxon>
    </lineage>
</organism>
<dbReference type="Proteomes" id="UP001241377">
    <property type="component" value="Unassembled WGS sequence"/>
</dbReference>
<keyword evidence="2" id="KW-1185">Reference proteome</keyword>